<gene>
    <name evidence="4" type="ORF">D806_019320</name>
</gene>
<evidence type="ECO:0000259" key="3">
    <source>
        <dbReference type="Pfam" id="PF09990"/>
    </source>
</evidence>
<dbReference type="AlphaFoldDB" id="A0A2U9PMP6"/>
<name>A0A2U9PMP6_MYCSE</name>
<evidence type="ECO:0000256" key="2">
    <source>
        <dbReference type="SAM" id="Phobius"/>
    </source>
</evidence>
<feature type="transmembrane region" description="Helical" evidence="2">
    <location>
        <begin position="12"/>
        <end position="35"/>
    </location>
</feature>
<organism evidence="4 5">
    <name type="scientific">Mycolicibacterium smegmatis (strain MKD8)</name>
    <name type="common">Mycobacterium smegmatis</name>
    <dbReference type="NCBI Taxonomy" id="1214915"/>
    <lineage>
        <taxon>Bacteria</taxon>
        <taxon>Bacillati</taxon>
        <taxon>Actinomycetota</taxon>
        <taxon>Actinomycetes</taxon>
        <taxon>Mycobacteriales</taxon>
        <taxon>Mycobacteriaceae</taxon>
        <taxon>Mycolicibacterium</taxon>
    </lineage>
</organism>
<feature type="region of interest" description="Disordered" evidence="1">
    <location>
        <begin position="152"/>
        <end position="189"/>
    </location>
</feature>
<feature type="transmembrane region" description="Helical" evidence="2">
    <location>
        <begin position="88"/>
        <end position="108"/>
    </location>
</feature>
<feature type="compositionally biased region" description="Low complexity" evidence="1">
    <location>
        <begin position="169"/>
        <end position="182"/>
    </location>
</feature>
<keyword evidence="2" id="KW-1133">Transmembrane helix</keyword>
<accession>A0A2U9PMP6</accession>
<feature type="transmembrane region" description="Helical" evidence="2">
    <location>
        <begin position="42"/>
        <end position="61"/>
    </location>
</feature>
<sequence>MTLINGMPAHVLLVHALVVLAPLTAVLEILCALWPTVRRGHMLWLTVVLAAVVAVLTPITAEAGEWLYDQAPEHAPALEVHAELGDTMVYVSLALAVVALALVALWFAERRDSRRTLLRVVVAVVAVLVGIGAVIQVYRIGDAGARAVWGSETTASGQGSSSAGGGSTDGAASSFTSSSAPGRVSGMTV</sequence>
<keyword evidence="2" id="KW-0472">Membrane</keyword>
<feature type="compositionally biased region" description="Low complexity" evidence="1">
    <location>
        <begin position="152"/>
        <end position="161"/>
    </location>
</feature>
<evidence type="ECO:0000256" key="1">
    <source>
        <dbReference type="SAM" id="MobiDB-lite"/>
    </source>
</evidence>
<dbReference type="EMBL" id="CP027541">
    <property type="protein sequence ID" value="AWT52915.1"/>
    <property type="molecule type" value="Genomic_DNA"/>
</dbReference>
<evidence type="ECO:0000313" key="4">
    <source>
        <dbReference type="EMBL" id="AWT52915.1"/>
    </source>
</evidence>
<keyword evidence="2" id="KW-0812">Transmembrane</keyword>
<dbReference type="InterPro" id="IPR019251">
    <property type="entry name" value="DUF2231_TM"/>
</dbReference>
<proteinExistence type="predicted"/>
<protein>
    <recommendedName>
        <fullName evidence="3">DUF2231 domain-containing protein</fullName>
    </recommendedName>
</protein>
<feature type="domain" description="DUF2231" evidence="3">
    <location>
        <begin position="6"/>
        <end position="152"/>
    </location>
</feature>
<reference evidence="5" key="2">
    <citation type="submission" date="2018-03" db="EMBL/GenBank/DDBJ databases">
        <authorList>
            <person name="Derbyshire K."/>
            <person name="Gray T.A."/>
            <person name="Champion M."/>
        </authorList>
    </citation>
    <scope>NUCLEOTIDE SEQUENCE [LARGE SCALE GENOMIC DNA]</scope>
    <source>
        <strain evidence="5">MKD8</strain>
    </source>
</reference>
<feature type="transmembrane region" description="Helical" evidence="2">
    <location>
        <begin position="120"/>
        <end position="138"/>
    </location>
</feature>
<reference evidence="4 5" key="1">
    <citation type="journal article" date="2013" name="Genome Announc.">
        <title>Draft genome sequence of MKD8, a conjugal recipient Mycobacterium smegmatis strain.</title>
        <authorList>
            <person name="Gray T.A."/>
            <person name="Palumbo M.J."/>
            <person name="Derbyshire K.M."/>
        </authorList>
    </citation>
    <scope>NUCLEOTIDE SEQUENCE [LARGE SCALE GENOMIC DNA]</scope>
    <source>
        <strain evidence="4 5">MKD8</strain>
    </source>
</reference>
<evidence type="ECO:0000313" key="5">
    <source>
        <dbReference type="Proteomes" id="UP000011200"/>
    </source>
</evidence>
<dbReference type="Pfam" id="PF09990">
    <property type="entry name" value="DUF2231"/>
    <property type="match status" value="1"/>
</dbReference>
<dbReference type="Proteomes" id="UP000011200">
    <property type="component" value="Chromosome"/>
</dbReference>